<feature type="transmembrane region" description="Helical" evidence="1">
    <location>
        <begin position="12"/>
        <end position="32"/>
    </location>
</feature>
<evidence type="ECO:0000313" key="2">
    <source>
        <dbReference type="EMBL" id="ACV61896.1"/>
    </source>
</evidence>
<gene>
    <name evidence="2" type="ordered locus">Dtox_1010</name>
</gene>
<keyword evidence="1" id="KW-0812">Transmembrane</keyword>
<dbReference type="HOGENOM" id="CLU_2464010_0_0_9"/>
<keyword evidence="1" id="KW-1133">Transmembrane helix</keyword>
<evidence type="ECO:0000256" key="1">
    <source>
        <dbReference type="SAM" id="Phobius"/>
    </source>
</evidence>
<dbReference type="EMBL" id="CP001720">
    <property type="protein sequence ID" value="ACV61896.1"/>
    <property type="molecule type" value="Genomic_DNA"/>
</dbReference>
<dbReference type="STRING" id="485916.Dtox_1010"/>
<dbReference type="Proteomes" id="UP000002217">
    <property type="component" value="Chromosome"/>
</dbReference>
<keyword evidence="3" id="KW-1185">Reference proteome</keyword>
<accession>C8W3C9</accession>
<sequence length="88" mass="9849">MSHDHHTESKSSAIIKAVILFILSGIIYYMVFTNAKALMDLLTNKTYYAPLISMSITVVVSYIFGAAISKLCKCTLEQTLESQVLREE</sequence>
<dbReference type="RefSeq" id="WP_015756611.1">
    <property type="nucleotide sequence ID" value="NC_013216.1"/>
</dbReference>
<organism evidence="2 3">
    <name type="scientific">Desulfofarcimen acetoxidans (strain ATCC 49208 / DSM 771 / KCTC 5769 / VKM B-1644 / 5575)</name>
    <name type="common">Desulfotomaculum acetoxidans</name>
    <dbReference type="NCBI Taxonomy" id="485916"/>
    <lineage>
        <taxon>Bacteria</taxon>
        <taxon>Bacillati</taxon>
        <taxon>Bacillota</taxon>
        <taxon>Clostridia</taxon>
        <taxon>Eubacteriales</taxon>
        <taxon>Peptococcaceae</taxon>
        <taxon>Desulfofarcimen</taxon>
    </lineage>
</organism>
<dbReference type="eggNOG" id="ENOG502ZVXJ">
    <property type="taxonomic scope" value="Bacteria"/>
</dbReference>
<name>C8W3C9_DESAS</name>
<dbReference type="AlphaFoldDB" id="C8W3C9"/>
<evidence type="ECO:0000313" key="3">
    <source>
        <dbReference type="Proteomes" id="UP000002217"/>
    </source>
</evidence>
<protein>
    <submittedName>
        <fullName evidence="2">Uncharacterized protein</fullName>
    </submittedName>
</protein>
<proteinExistence type="predicted"/>
<feature type="transmembrane region" description="Helical" evidence="1">
    <location>
        <begin position="47"/>
        <end position="68"/>
    </location>
</feature>
<reference evidence="2 3" key="1">
    <citation type="journal article" date="2009" name="Stand. Genomic Sci.">
        <title>Complete genome sequence of Desulfotomaculum acetoxidans type strain (5575).</title>
        <authorList>
            <person name="Spring S."/>
            <person name="Lapidus A."/>
            <person name="Schroder M."/>
            <person name="Gleim D."/>
            <person name="Sims D."/>
            <person name="Meincke L."/>
            <person name="Glavina Del Rio T."/>
            <person name="Tice H."/>
            <person name="Copeland A."/>
            <person name="Cheng J.F."/>
            <person name="Lucas S."/>
            <person name="Chen F."/>
            <person name="Nolan M."/>
            <person name="Bruce D."/>
            <person name="Goodwin L."/>
            <person name="Pitluck S."/>
            <person name="Ivanova N."/>
            <person name="Mavromatis K."/>
            <person name="Mikhailova N."/>
            <person name="Pati A."/>
            <person name="Chen A."/>
            <person name="Palaniappan K."/>
            <person name="Land M."/>
            <person name="Hauser L."/>
            <person name="Chang Y.J."/>
            <person name="Jeffries C.D."/>
            <person name="Chain P."/>
            <person name="Saunders E."/>
            <person name="Brettin T."/>
            <person name="Detter J.C."/>
            <person name="Goker M."/>
            <person name="Bristow J."/>
            <person name="Eisen J.A."/>
            <person name="Markowitz V."/>
            <person name="Hugenholtz P."/>
            <person name="Kyrpides N.C."/>
            <person name="Klenk H.P."/>
            <person name="Han C."/>
        </authorList>
    </citation>
    <scope>NUCLEOTIDE SEQUENCE [LARGE SCALE GENOMIC DNA]</scope>
    <source>
        <strain evidence="3">ATCC 49208 / DSM 771 / VKM B-1644</strain>
    </source>
</reference>
<dbReference type="KEGG" id="dae:Dtox_1010"/>
<keyword evidence="1" id="KW-0472">Membrane</keyword>